<proteinExistence type="predicted"/>
<name>A0AAW0D7P7_9AGAR</name>
<sequence>MSSLKERTRPGLFDFCAEEFRDPDTGRWGAWHEKYADTCVRACGGLGVVSVWEFGVYLEIIGWDFIKKSGYFQKGLYEYSRPLGDGLDPDGDLTAVVSRTCKLVEGGMVDAHPEASVQRMVDLSEEVEASVEPGNAKSLESLKRLAYVFHSLKLSFEGDSWWWCFSL</sequence>
<reference evidence="1 2" key="1">
    <citation type="journal article" date="2024" name="J Genomics">
        <title>Draft genome sequencing and assembly of Favolaschia claudopus CIRM-BRFM 2984 isolated from oak limbs.</title>
        <authorList>
            <person name="Navarro D."/>
            <person name="Drula E."/>
            <person name="Chaduli D."/>
            <person name="Cazenave R."/>
            <person name="Ahrendt S."/>
            <person name="Wang J."/>
            <person name="Lipzen A."/>
            <person name="Daum C."/>
            <person name="Barry K."/>
            <person name="Grigoriev I.V."/>
            <person name="Favel A."/>
            <person name="Rosso M.N."/>
            <person name="Martin F."/>
        </authorList>
    </citation>
    <scope>NUCLEOTIDE SEQUENCE [LARGE SCALE GENOMIC DNA]</scope>
    <source>
        <strain evidence="1 2">CIRM-BRFM 2984</strain>
    </source>
</reference>
<dbReference type="EMBL" id="JAWWNJ010000009">
    <property type="protein sequence ID" value="KAK7048567.1"/>
    <property type="molecule type" value="Genomic_DNA"/>
</dbReference>
<dbReference type="Proteomes" id="UP001362999">
    <property type="component" value="Unassembled WGS sequence"/>
</dbReference>
<evidence type="ECO:0000313" key="2">
    <source>
        <dbReference type="Proteomes" id="UP001362999"/>
    </source>
</evidence>
<keyword evidence="2" id="KW-1185">Reference proteome</keyword>
<accession>A0AAW0D7P7</accession>
<protein>
    <submittedName>
        <fullName evidence="1">Uncharacterized protein</fullName>
    </submittedName>
</protein>
<dbReference type="AlphaFoldDB" id="A0AAW0D7P7"/>
<comment type="caution">
    <text evidence="1">The sequence shown here is derived from an EMBL/GenBank/DDBJ whole genome shotgun (WGS) entry which is preliminary data.</text>
</comment>
<organism evidence="1 2">
    <name type="scientific">Favolaschia claudopus</name>
    <dbReference type="NCBI Taxonomy" id="2862362"/>
    <lineage>
        <taxon>Eukaryota</taxon>
        <taxon>Fungi</taxon>
        <taxon>Dikarya</taxon>
        <taxon>Basidiomycota</taxon>
        <taxon>Agaricomycotina</taxon>
        <taxon>Agaricomycetes</taxon>
        <taxon>Agaricomycetidae</taxon>
        <taxon>Agaricales</taxon>
        <taxon>Marasmiineae</taxon>
        <taxon>Mycenaceae</taxon>
        <taxon>Favolaschia</taxon>
    </lineage>
</organism>
<evidence type="ECO:0000313" key="1">
    <source>
        <dbReference type="EMBL" id="KAK7048567.1"/>
    </source>
</evidence>
<gene>
    <name evidence="1" type="ORF">R3P38DRAFT_3174816</name>
</gene>